<gene>
    <name evidence="1" type="ORF">UFOPK3376_02014</name>
</gene>
<sequence length="140" mass="14755">MAICPFEPNAAQAPTLRRLGTFGASTQLTCRLSSATFTVSSPSRIRSPQIRHVVTASPASRPILCAPTGRLSTVADSEPADTTTPTGIANPASVFCVKQGGRLEIVDEAGGQVGYCNLPDGTRVEEWEYFRAQTGTTSVP</sequence>
<reference evidence="1" key="1">
    <citation type="submission" date="2020-05" db="EMBL/GenBank/DDBJ databases">
        <authorList>
            <person name="Chiriac C."/>
            <person name="Salcher M."/>
            <person name="Ghai R."/>
            <person name="Kavagutti S V."/>
        </authorList>
    </citation>
    <scope>NUCLEOTIDE SEQUENCE</scope>
</reference>
<organism evidence="1">
    <name type="scientific">freshwater metagenome</name>
    <dbReference type="NCBI Taxonomy" id="449393"/>
    <lineage>
        <taxon>unclassified sequences</taxon>
        <taxon>metagenomes</taxon>
        <taxon>ecological metagenomes</taxon>
    </lineage>
</organism>
<name>A0A6J7EV27_9ZZZZ</name>
<proteinExistence type="predicted"/>
<dbReference type="EMBL" id="CAFBLP010000054">
    <property type="protein sequence ID" value="CAB4884915.1"/>
    <property type="molecule type" value="Genomic_DNA"/>
</dbReference>
<dbReference type="PANTHER" id="PTHR38008">
    <property type="entry name" value="HEMOLYSIN-RELATED"/>
    <property type="match status" value="1"/>
</dbReference>
<dbReference type="PANTHER" id="PTHR38008:SF2">
    <property type="entry name" value="HEMOLYSIN"/>
    <property type="match status" value="1"/>
</dbReference>
<accession>A0A6J7EV27</accession>
<evidence type="ECO:0000313" key="1">
    <source>
        <dbReference type="EMBL" id="CAB4884915.1"/>
    </source>
</evidence>
<dbReference type="AlphaFoldDB" id="A0A6J7EV27"/>
<protein>
    <submittedName>
        <fullName evidence="1">Unannotated protein</fullName>
    </submittedName>
</protein>
<dbReference type="Pfam" id="PF03891">
    <property type="entry name" value="DUF333"/>
    <property type="match status" value="1"/>
</dbReference>
<dbReference type="InterPro" id="IPR005590">
    <property type="entry name" value="DUF333"/>
</dbReference>